<feature type="compositionally biased region" description="Basic and acidic residues" evidence="1">
    <location>
        <begin position="53"/>
        <end position="68"/>
    </location>
</feature>
<dbReference type="AlphaFoldDB" id="A0AAV7KYL9"/>
<evidence type="ECO:0000313" key="3">
    <source>
        <dbReference type="Proteomes" id="UP001066276"/>
    </source>
</evidence>
<dbReference type="Proteomes" id="UP001066276">
    <property type="component" value="Chromosome 12"/>
</dbReference>
<protein>
    <submittedName>
        <fullName evidence="2">Uncharacterized protein</fullName>
    </submittedName>
</protein>
<feature type="region of interest" description="Disordered" evidence="1">
    <location>
        <begin position="35"/>
        <end position="68"/>
    </location>
</feature>
<proteinExistence type="predicted"/>
<keyword evidence="3" id="KW-1185">Reference proteome</keyword>
<evidence type="ECO:0000256" key="1">
    <source>
        <dbReference type="SAM" id="MobiDB-lite"/>
    </source>
</evidence>
<accession>A0AAV7KYL9</accession>
<gene>
    <name evidence="2" type="ORF">NDU88_004673</name>
</gene>
<comment type="caution">
    <text evidence="2">The sequence shown here is derived from an EMBL/GenBank/DDBJ whole genome shotgun (WGS) entry which is preliminary data.</text>
</comment>
<feature type="region of interest" description="Disordered" evidence="1">
    <location>
        <begin position="1"/>
        <end position="23"/>
    </location>
</feature>
<name>A0AAV7KYL9_PLEWA</name>
<sequence length="68" mass="7177">MAGHRDSGSASRKNSLHGGRNCAIPALRPALLRQRKSTVGGIGEPPGVPDLWPRGETHRGAPEDPRCA</sequence>
<reference evidence="2" key="1">
    <citation type="journal article" date="2022" name="bioRxiv">
        <title>Sequencing and chromosome-scale assembly of the giantPleurodeles waltlgenome.</title>
        <authorList>
            <person name="Brown T."/>
            <person name="Elewa A."/>
            <person name="Iarovenko S."/>
            <person name="Subramanian E."/>
            <person name="Araus A.J."/>
            <person name="Petzold A."/>
            <person name="Susuki M."/>
            <person name="Suzuki K.-i.T."/>
            <person name="Hayashi T."/>
            <person name="Toyoda A."/>
            <person name="Oliveira C."/>
            <person name="Osipova E."/>
            <person name="Leigh N.D."/>
            <person name="Simon A."/>
            <person name="Yun M.H."/>
        </authorList>
    </citation>
    <scope>NUCLEOTIDE SEQUENCE</scope>
    <source>
        <strain evidence="2">20211129_DDA</strain>
        <tissue evidence="2">Liver</tissue>
    </source>
</reference>
<organism evidence="2 3">
    <name type="scientific">Pleurodeles waltl</name>
    <name type="common">Iberian ribbed newt</name>
    <dbReference type="NCBI Taxonomy" id="8319"/>
    <lineage>
        <taxon>Eukaryota</taxon>
        <taxon>Metazoa</taxon>
        <taxon>Chordata</taxon>
        <taxon>Craniata</taxon>
        <taxon>Vertebrata</taxon>
        <taxon>Euteleostomi</taxon>
        <taxon>Amphibia</taxon>
        <taxon>Batrachia</taxon>
        <taxon>Caudata</taxon>
        <taxon>Salamandroidea</taxon>
        <taxon>Salamandridae</taxon>
        <taxon>Pleurodelinae</taxon>
        <taxon>Pleurodeles</taxon>
    </lineage>
</organism>
<dbReference type="EMBL" id="JANPWB010000016">
    <property type="protein sequence ID" value="KAJ1084526.1"/>
    <property type="molecule type" value="Genomic_DNA"/>
</dbReference>
<evidence type="ECO:0000313" key="2">
    <source>
        <dbReference type="EMBL" id="KAJ1084526.1"/>
    </source>
</evidence>